<dbReference type="InterPro" id="IPR014353">
    <property type="entry name" value="Membr-bd_ADH_cyt_c"/>
</dbReference>
<evidence type="ECO:0000256" key="6">
    <source>
        <dbReference type="ARBA" id="ARBA00022737"/>
    </source>
</evidence>
<dbReference type="OrthoDB" id="9809720at2"/>
<organism evidence="14 15">
    <name type="scientific">Glaciimonas soli</name>
    <dbReference type="NCBI Taxonomy" id="2590999"/>
    <lineage>
        <taxon>Bacteria</taxon>
        <taxon>Pseudomonadati</taxon>
        <taxon>Pseudomonadota</taxon>
        <taxon>Betaproteobacteria</taxon>
        <taxon>Burkholderiales</taxon>
        <taxon>Oxalobacteraceae</taxon>
        <taxon>Glaciimonas</taxon>
    </lineage>
</organism>
<evidence type="ECO:0000256" key="2">
    <source>
        <dbReference type="ARBA" id="ARBA00022475"/>
    </source>
</evidence>
<proteinExistence type="predicted"/>
<dbReference type="GO" id="GO:0005506">
    <property type="term" value="F:iron ion binding"/>
    <property type="evidence" value="ECO:0007669"/>
    <property type="project" value="InterPro"/>
</dbReference>
<dbReference type="InterPro" id="IPR036909">
    <property type="entry name" value="Cyt_c-like_dom_sf"/>
</dbReference>
<protein>
    <submittedName>
        <fullName evidence="14">C-type cytochrome</fullName>
    </submittedName>
</protein>
<evidence type="ECO:0000256" key="11">
    <source>
        <dbReference type="SAM" id="Phobius"/>
    </source>
</evidence>
<dbReference type="GO" id="GO:0020037">
    <property type="term" value="F:heme binding"/>
    <property type="evidence" value="ECO:0007669"/>
    <property type="project" value="InterPro"/>
</dbReference>
<keyword evidence="11" id="KW-0812">Transmembrane</keyword>
<evidence type="ECO:0000313" key="15">
    <source>
        <dbReference type="Proteomes" id="UP000451565"/>
    </source>
</evidence>
<evidence type="ECO:0000256" key="10">
    <source>
        <dbReference type="PIRSR" id="PIRSR000018-51"/>
    </source>
</evidence>
<dbReference type="GO" id="GO:0016614">
    <property type="term" value="F:oxidoreductase activity, acting on CH-OH group of donors"/>
    <property type="evidence" value="ECO:0007669"/>
    <property type="project" value="InterPro"/>
</dbReference>
<evidence type="ECO:0000256" key="1">
    <source>
        <dbReference type="ARBA" id="ARBA00004236"/>
    </source>
</evidence>
<gene>
    <name evidence="14" type="ORF">GEV47_08745</name>
</gene>
<feature type="binding site" description="covalent" evidence="9">
    <location>
        <position position="43"/>
    </location>
    <ligand>
        <name>heme c</name>
        <dbReference type="ChEBI" id="CHEBI:61717"/>
        <label>1</label>
    </ligand>
</feature>
<evidence type="ECO:0000256" key="5">
    <source>
        <dbReference type="ARBA" id="ARBA00022729"/>
    </source>
</evidence>
<keyword evidence="8 11" id="KW-0472">Membrane</keyword>
<keyword evidence="11" id="KW-1133">Transmembrane helix</keyword>
<keyword evidence="4 10" id="KW-0479">Metal-binding</keyword>
<keyword evidence="15" id="KW-1185">Reference proteome</keyword>
<evidence type="ECO:0000256" key="8">
    <source>
        <dbReference type="ARBA" id="ARBA00023136"/>
    </source>
</evidence>
<dbReference type="Gene3D" id="1.10.760.10">
    <property type="entry name" value="Cytochrome c-like domain"/>
    <property type="match status" value="2"/>
</dbReference>
<comment type="cofactor">
    <cofactor evidence="9">
        <name>heme c</name>
        <dbReference type="ChEBI" id="CHEBI:61717"/>
    </cofactor>
    <text evidence="9">Binds 3 heme c groups covalently per subunit.</text>
</comment>
<sequence length="460" mass="48803">MHVNFGAIVLALVNLNVCAAAASDTGNADLIKRGEYLATAGDCIACHSTPNGKPMAGGLSLPTPLGPIISTNITPSKTNGIGNYTLEQFSDALRKGVRADGRHLYPAMPYTSYAKVSDDDVQALYAYFMQGVAPVDVSAPATALPFPFNLRISMAAWNLLYLDKQPFTPDASKSQEWNRGAYLTLGLAHCSTCHTPRNMLMAENLSRELGGGEVGTWHAPNITSDVNSGVGGWSEQEIIDYMRLGHTANKAQAAGPMAEAVDNSLRHLNDADLHAIAVYLKTVPAQHDAADTSPVYAFGAAADDLNSIRGVALPADTNQMTGPQLYDAQCATCHQARGQGSFDGGLPPLFHNTALGRVNTNNLVMVMLEGVQRKNDTSEVLMPGFKNALSDQQIATLGNYLIKNYGNPAASVSVEQVKTLRAGGASSNLVTAARAGIGALIIVIIALFFAFSRRKRRNAA</sequence>
<feature type="domain" description="Cytochrome c" evidence="13">
    <location>
        <begin position="29"/>
        <end position="132"/>
    </location>
</feature>
<keyword evidence="5 12" id="KW-0732">Signal</keyword>
<dbReference type="Pfam" id="PF00034">
    <property type="entry name" value="Cytochrom_C"/>
    <property type="match status" value="3"/>
</dbReference>
<accession>A0A843YLL9</accession>
<evidence type="ECO:0000256" key="3">
    <source>
        <dbReference type="ARBA" id="ARBA00022617"/>
    </source>
</evidence>
<keyword evidence="6" id="KW-0677">Repeat</keyword>
<evidence type="ECO:0000256" key="7">
    <source>
        <dbReference type="ARBA" id="ARBA00023004"/>
    </source>
</evidence>
<keyword evidence="2" id="KW-1003">Cell membrane</keyword>
<feature type="transmembrane region" description="Helical" evidence="11">
    <location>
        <begin position="429"/>
        <end position="451"/>
    </location>
</feature>
<feature type="domain" description="Cytochrome c" evidence="13">
    <location>
        <begin position="317"/>
        <end position="405"/>
    </location>
</feature>
<feature type="chain" id="PRO_5032309488" evidence="12">
    <location>
        <begin position="23"/>
        <end position="460"/>
    </location>
</feature>
<feature type="binding site" description="covalent" evidence="9">
    <location>
        <position position="193"/>
    </location>
    <ligand>
        <name>heme c</name>
        <dbReference type="ChEBI" id="CHEBI:61717"/>
        <label>2</label>
    </ligand>
</feature>
<evidence type="ECO:0000256" key="12">
    <source>
        <dbReference type="SAM" id="SignalP"/>
    </source>
</evidence>
<dbReference type="SUPFAM" id="SSF46626">
    <property type="entry name" value="Cytochrome c"/>
    <property type="match status" value="3"/>
</dbReference>
<dbReference type="PANTHER" id="PTHR35008:SF8">
    <property type="entry name" value="ALCOHOL DEHYDROGENASE CYTOCHROME C SUBUNIT"/>
    <property type="match status" value="1"/>
</dbReference>
<evidence type="ECO:0000313" key="14">
    <source>
        <dbReference type="EMBL" id="MQR00769.1"/>
    </source>
</evidence>
<evidence type="ECO:0000256" key="9">
    <source>
        <dbReference type="PIRSR" id="PIRSR000018-50"/>
    </source>
</evidence>
<dbReference type="GO" id="GO:0009055">
    <property type="term" value="F:electron transfer activity"/>
    <property type="evidence" value="ECO:0007669"/>
    <property type="project" value="InterPro"/>
</dbReference>
<feature type="domain" description="Cytochrome c" evidence="13">
    <location>
        <begin position="175"/>
        <end position="284"/>
    </location>
</feature>
<reference evidence="14 15" key="1">
    <citation type="submission" date="2019-10" db="EMBL/GenBank/DDBJ databases">
        <title>Glaciimonas soli sp. nov., a psychrophilic bacterium isolated from the forest soil of a high elevation mountain in Taiwan.</title>
        <authorList>
            <person name="Wang L.-T."/>
            <person name="Shieh W.Y."/>
        </authorList>
    </citation>
    <scope>NUCLEOTIDE SEQUENCE [LARGE SCALE GENOMIC DNA]</scope>
    <source>
        <strain evidence="14 15">GS1</strain>
    </source>
</reference>
<dbReference type="PANTHER" id="PTHR35008">
    <property type="entry name" value="BLL4482 PROTEIN-RELATED"/>
    <property type="match status" value="1"/>
</dbReference>
<feature type="signal peptide" evidence="12">
    <location>
        <begin position="1"/>
        <end position="22"/>
    </location>
</feature>
<evidence type="ECO:0000256" key="4">
    <source>
        <dbReference type="ARBA" id="ARBA00022723"/>
    </source>
</evidence>
<dbReference type="InterPro" id="IPR051459">
    <property type="entry name" value="Cytochrome_c-type_DH"/>
</dbReference>
<keyword evidence="3 9" id="KW-0349">Heme</keyword>
<feature type="binding site" description="covalent" evidence="9">
    <location>
        <position position="190"/>
    </location>
    <ligand>
        <name>heme c</name>
        <dbReference type="ChEBI" id="CHEBI:61717"/>
        <label>2</label>
    </ligand>
</feature>
<comment type="subcellular location">
    <subcellularLocation>
        <location evidence="1">Cell membrane</location>
    </subcellularLocation>
</comment>
<feature type="binding site" description="axial binding residue" evidence="10">
    <location>
        <position position="47"/>
    </location>
    <ligand>
        <name>heme c</name>
        <dbReference type="ChEBI" id="CHEBI:61717"/>
        <label>1</label>
    </ligand>
    <ligandPart>
        <name>Fe</name>
        <dbReference type="ChEBI" id="CHEBI:18248"/>
    </ligandPart>
</feature>
<feature type="binding site" description="covalent" evidence="9">
    <location>
        <position position="330"/>
    </location>
    <ligand>
        <name>heme c</name>
        <dbReference type="ChEBI" id="CHEBI:61717"/>
        <label>3</label>
    </ligand>
</feature>
<dbReference type="PIRSF" id="PIRSF000018">
    <property type="entry name" value="Mb_ADH_cyt_c"/>
    <property type="match status" value="1"/>
</dbReference>
<keyword evidence="7 10" id="KW-0408">Iron</keyword>
<dbReference type="AlphaFoldDB" id="A0A843YLL9"/>
<comment type="caution">
    <text evidence="14">The sequence shown here is derived from an EMBL/GenBank/DDBJ whole genome shotgun (WGS) entry which is preliminary data.</text>
</comment>
<dbReference type="EMBL" id="WINI01000004">
    <property type="protein sequence ID" value="MQR00769.1"/>
    <property type="molecule type" value="Genomic_DNA"/>
</dbReference>
<feature type="binding site" description="covalent" evidence="9">
    <location>
        <position position="333"/>
    </location>
    <ligand>
        <name>heme c</name>
        <dbReference type="ChEBI" id="CHEBI:61717"/>
        <label>3</label>
    </ligand>
</feature>
<feature type="binding site" description="axial binding residue" evidence="10">
    <location>
        <position position="194"/>
    </location>
    <ligand>
        <name>heme c</name>
        <dbReference type="ChEBI" id="CHEBI:61717"/>
        <label>2</label>
    </ligand>
    <ligandPart>
        <name>Fe</name>
        <dbReference type="ChEBI" id="CHEBI:18248"/>
    </ligandPart>
</feature>
<name>A0A843YLL9_9BURK</name>
<dbReference type="GO" id="GO:0005886">
    <property type="term" value="C:plasma membrane"/>
    <property type="evidence" value="ECO:0007669"/>
    <property type="project" value="UniProtKB-SubCell"/>
</dbReference>
<dbReference type="PROSITE" id="PS51007">
    <property type="entry name" value="CYTC"/>
    <property type="match status" value="3"/>
</dbReference>
<feature type="binding site" description="covalent" evidence="9">
    <location>
        <position position="46"/>
    </location>
    <ligand>
        <name>heme c</name>
        <dbReference type="ChEBI" id="CHEBI:61717"/>
        <label>1</label>
    </ligand>
</feature>
<dbReference type="InterPro" id="IPR009056">
    <property type="entry name" value="Cyt_c-like_dom"/>
</dbReference>
<evidence type="ECO:0000259" key="13">
    <source>
        <dbReference type="PROSITE" id="PS51007"/>
    </source>
</evidence>
<feature type="binding site" description="axial binding residue" evidence="10">
    <location>
        <position position="334"/>
    </location>
    <ligand>
        <name>heme c</name>
        <dbReference type="ChEBI" id="CHEBI:61717"/>
        <label>3</label>
    </ligand>
    <ligandPart>
        <name>Fe</name>
        <dbReference type="ChEBI" id="CHEBI:18248"/>
    </ligandPart>
</feature>
<dbReference type="Proteomes" id="UP000451565">
    <property type="component" value="Unassembled WGS sequence"/>
</dbReference>